<dbReference type="KEGG" id="dho:Dia5BBH33_03140"/>
<evidence type="ECO:0008006" key="3">
    <source>
        <dbReference type="Google" id="ProtNLM"/>
    </source>
</evidence>
<dbReference type="SUPFAM" id="SSF53649">
    <property type="entry name" value="Alkaline phosphatase-like"/>
    <property type="match status" value="1"/>
</dbReference>
<reference evidence="2" key="1">
    <citation type="submission" date="2019-05" db="EMBL/GenBank/DDBJ databases">
        <title>Complete genome sequencing of Dialister sp. strain 5BBH33.</title>
        <authorList>
            <person name="Sakamoto M."/>
            <person name="Murakami T."/>
            <person name="Mori H."/>
        </authorList>
    </citation>
    <scope>NUCLEOTIDE SEQUENCE [LARGE SCALE GENOMIC DNA]</scope>
    <source>
        <strain evidence="2">5BBH33</strain>
    </source>
</reference>
<sequence>MVKGMDIVYIYHDKIDEASHTSNSAVFPACDEAIQEIKNMMHIIVNEMNSTRAFITADHGFIYTYSPLREDSKVDKTSSDAKDVEVDRRYLITKKGAKPDFLLPVRFMDGKTDYEAFAPREYVRIKKKGGGLNFVHGGISLQEMVVPVLNFEYFRQSTQKYLNKKDELDTKPVEVDLVSSNRLISNIIFNLNFLQKDPVGGNRQSASYQVYFEDREKQKVSDINRIIADKESDDPKERAFRCKFNLKRKKYSRLNTYYLVIADESGLQQPVKEEFHINISIPTDDIDF</sequence>
<accession>A0A8D4UTH5</accession>
<gene>
    <name evidence="1" type="ORF">Dia5BBH33_03140</name>
</gene>
<keyword evidence="2" id="KW-1185">Reference proteome</keyword>
<protein>
    <recommendedName>
        <fullName evidence="3">PglZ domain-containing protein</fullName>
    </recommendedName>
</protein>
<dbReference type="Proteomes" id="UP000320585">
    <property type="component" value="Chromosome"/>
</dbReference>
<dbReference type="Pfam" id="PF08665">
    <property type="entry name" value="PglZ"/>
    <property type="match status" value="1"/>
</dbReference>
<dbReference type="EMBL" id="AP019697">
    <property type="protein sequence ID" value="BBK24379.1"/>
    <property type="molecule type" value="Genomic_DNA"/>
</dbReference>
<proteinExistence type="predicted"/>
<dbReference type="InterPro" id="IPR017850">
    <property type="entry name" value="Alkaline_phosphatase_core_sf"/>
</dbReference>
<organism evidence="1 2">
    <name type="scientific">Dialister hominis</name>
    <dbReference type="NCBI Taxonomy" id="2582419"/>
    <lineage>
        <taxon>Bacteria</taxon>
        <taxon>Bacillati</taxon>
        <taxon>Bacillota</taxon>
        <taxon>Negativicutes</taxon>
        <taxon>Veillonellales</taxon>
        <taxon>Veillonellaceae</taxon>
        <taxon>Dialister</taxon>
    </lineage>
</organism>
<name>A0A8D4UTH5_9FIRM</name>
<dbReference type="AlphaFoldDB" id="A0A8D4UTH5"/>
<evidence type="ECO:0000313" key="1">
    <source>
        <dbReference type="EMBL" id="BBK24379.1"/>
    </source>
</evidence>
<evidence type="ECO:0000313" key="2">
    <source>
        <dbReference type="Proteomes" id="UP000320585"/>
    </source>
</evidence>